<dbReference type="EMBL" id="MNBE01000273">
    <property type="protein sequence ID" value="OKP11763.1"/>
    <property type="molecule type" value="Genomic_DNA"/>
</dbReference>
<sequence>MDASGRASLLNAWAAVLRGREDQVPPFLGFFKDPLADLNAQPPFEWFVRSQWMLILMQWLGPLLLVIRWIWEMIPCPKHEHRLVCIPGSIVTEMREAAIQELSAGDGEDFVSESDVLLAWWAQRIVQSMLPSGKIPVTLLNNFNIRPSFPDLFPRDTAYVGNAWLTAHTILPADEVLERPVGYLAFKLRHSLLAQRSKNQIRDYIAVQREGMEKTQGDLN</sequence>
<evidence type="ECO:0000313" key="2">
    <source>
        <dbReference type="Proteomes" id="UP000186955"/>
    </source>
</evidence>
<comment type="caution">
    <text evidence="1">The sequence shown here is derived from an EMBL/GenBank/DDBJ whole genome shotgun (WGS) entry which is preliminary data.</text>
</comment>
<protein>
    <submittedName>
        <fullName evidence="1">Uncharacterized protein</fullName>
    </submittedName>
</protein>
<dbReference type="AlphaFoldDB" id="A0A1Q5UH30"/>
<keyword evidence="2" id="KW-1185">Reference proteome</keyword>
<accession>A0A1Q5UH30</accession>
<dbReference type="Gene3D" id="3.30.559.10">
    <property type="entry name" value="Chloramphenicol acetyltransferase-like domain"/>
    <property type="match status" value="1"/>
</dbReference>
<proteinExistence type="predicted"/>
<gene>
    <name evidence="1" type="ORF">PENSUB_2629</name>
</gene>
<dbReference type="STRING" id="1316194.A0A1Q5UH30"/>
<dbReference type="Proteomes" id="UP000186955">
    <property type="component" value="Unassembled WGS sequence"/>
</dbReference>
<organism evidence="1 2">
    <name type="scientific">Penicillium subrubescens</name>
    <dbReference type="NCBI Taxonomy" id="1316194"/>
    <lineage>
        <taxon>Eukaryota</taxon>
        <taxon>Fungi</taxon>
        <taxon>Dikarya</taxon>
        <taxon>Ascomycota</taxon>
        <taxon>Pezizomycotina</taxon>
        <taxon>Eurotiomycetes</taxon>
        <taxon>Eurotiomycetidae</taxon>
        <taxon>Eurotiales</taxon>
        <taxon>Aspergillaceae</taxon>
        <taxon>Penicillium</taxon>
    </lineage>
</organism>
<reference evidence="1 2" key="1">
    <citation type="submission" date="2016-10" db="EMBL/GenBank/DDBJ databases">
        <title>Genome sequence of the ascomycete fungus Penicillium subrubescens.</title>
        <authorList>
            <person name="De Vries R.P."/>
            <person name="Peng M."/>
            <person name="Dilokpimol A."/>
            <person name="Hilden K."/>
            <person name="Makela M.R."/>
            <person name="Grigoriev I."/>
            <person name="Riley R."/>
            <person name="Granchi Z."/>
        </authorList>
    </citation>
    <scope>NUCLEOTIDE SEQUENCE [LARGE SCALE GENOMIC DNA]</scope>
    <source>
        <strain evidence="1 2">CBS 132785</strain>
    </source>
</reference>
<evidence type="ECO:0000313" key="1">
    <source>
        <dbReference type="EMBL" id="OKP11763.1"/>
    </source>
</evidence>
<dbReference type="InterPro" id="IPR023213">
    <property type="entry name" value="CAT-like_dom_sf"/>
</dbReference>
<name>A0A1Q5UH30_9EURO</name>